<evidence type="ECO:0000313" key="9">
    <source>
        <dbReference type="EMBL" id="WDR01541.1"/>
    </source>
</evidence>
<sequence length="339" mass="35240">MLTNGADVTVTGSRLAPADILKDKLAALPGVVNSQFMQHRYAYVGTDLQDLYGIDPATISNATAMANAYFGNGDAKATLAKLAATPEAILVSDETVTDYQLNLGDPLNLRLQSPDGAYKVVPFVFSGIVREFPTAPRDSFIVANASYIAKMTGVAGREVGLLKTSGNNATIKAAAIDLAKSYPGMQVKELGDAAHIIGSSLTAIDLAGLTALELSFAVVLVLGATGLMLALGLADRRRGFAILTAIGATPRQLAAFIVPETIVVLSMGDIIGAIVGGVVAQVLVVVLHGVFDPPPEFMSVPWPYLIAVVIAVAIATSIAVANGIKQASSKPVQRIRELT</sequence>
<comment type="similarity">
    <text evidence="2">Belongs to the ABC-4 integral membrane protein family. LolC/E subfamily.</text>
</comment>
<feature type="transmembrane region" description="Helical" evidence="7">
    <location>
        <begin position="270"/>
        <end position="290"/>
    </location>
</feature>
<feature type="domain" description="ABC3 transporter permease C-terminal" evidence="8">
    <location>
        <begin position="215"/>
        <end position="329"/>
    </location>
</feature>
<dbReference type="InterPro" id="IPR051447">
    <property type="entry name" value="Lipoprotein-release_system"/>
</dbReference>
<gene>
    <name evidence="9" type="ORF">PSQ19_12165</name>
</gene>
<keyword evidence="5 7" id="KW-1133">Transmembrane helix</keyword>
<evidence type="ECO:0000259" key="8">
    <source>
        <dbReference type="Pfam" id="PF02687"/>
    </source>
</evidence>
<evidence type="ECO:0000256" key="7">
    <source>
        <dbReference type="SAM" id="Phobius"/>
    </source>
</evidence>
<keyword evidence="3" id="KW-1003">Cell membrane</keyword>
<feature type="transmembrane region" description="Helical" evidence="7">
    <location>
        <begin position="302"/>
        <end position="324"/>
    </location>
</feature>
<proteinExistence type="inferred from homology"/>
<keyword evidence="6 7" id="KW-0472">Membrane</keyword>
<dbReference type="InterPro" id="IPR003838">
    <property type="entry name" value="ABC3_permease_C"/>
</dbReference>
<dbReference type="Pfam" id="PF02687">
    <property type="entry name" value="FtsX"/>
    <property type="match status" value="1"/>
</dbReference>
<dbReference type="PANTHER" id="PTHR30489">
    <property type="entry name" value="LIPOPROTEIN-RELEASING SYSTEM TRANSMEMBRANE PROTEIN LOLE"/>
    <property type="match status" value="1"/>
</dbReference>
<dbReference type="RefSeq" id="WP_282217951.1">
    <property type="nucleotide sequence ID" value="NZ_CP118246.1"/>
</dbReference>
<dbReference type="PANTHER" id="PTHR30489:SF0">
    <property type="entry name" value="LIPOPROTEIN-RELEASING SYSTEM TRANSMEMBRANE PROTEIN LOLE"/>
    <property type="match status" value="1"/>
</dbReference>
<comment type="subcellular location">
    <subcellularLocation>
        <location evidence="1">Cell membrane</location>
        <topology evidence="1">Multi-pass membrane protein</topology>
    </subcellularLocation>
</comment>
<evidence type="ECO:0000256" key="6">
    <source>
        <dbReference type="ARBA" id="ARBA00023136"/>
    </source>
</evidence>
<protein>
    <submittedName>
        <fullName evidence="9">FtsX-like permease family protein</fullName>
    </submittedName>
</protein>
<keyword evidence="4 7" id="KW-0812">Transmembrane</keyword>
<evidence type="ECO:0000256" key="3">
    <source>
        <dbReference type="ARBA" id="ARBA00022475"/>
    </source>
</evidence>
<accession>A0ABY7YJT3</accession>
<evidence type="ECO:0000256" key="5">
    <source>
        <dbReference type="ARBA" id="ARBA00022989"/>
    </source>
</evidence>
<evidence type="ECO:0000313" key="10">
    <source>
        <dbReference type="Proteomes" id="UP001220530"/>
    </source>
</evidence>
<evidence type="ECO:0000256" key="2">
    <source>
        <dbReference type="ARBA" id="ARBA00005236"/>
    </source>
</evidence>
<dbReference type="EMBL" id="CP118246">
    <property type="protein sequence ID" value="WDR01541.1"/>
    <property type="molecule type" value="Genomic_DNA"/>
</dbReference>
<evidence type="ECO:0000256" key="4">
    <source>
        <dbReference type="ARBA" id="ARBA00022692"/>
    </source>
</evidence>
<keyword evidence="10" id="KW-1185">Reference proteome</keyword>
<dbReference type="Proteomes" id="UP001220530">
    <property type="component" value="Chromosome"/>
</dbReference>
<organism evidence="9 10">
    <name type="scientific">Devosia algicola</name>
    <dbReference type="NCBI Taxonomy" id="3026418"/>
    <lineage>
        <taxon>Bacteria</taxon>
        <taxon>Pseudomonadati</taxon>
        <taxon>Pseudomonadota</taxon>
        <taxon>Alphaproteobacteria</taxon>
        <taxon>Hyphomicrobiales</taxon>
        <taxon>Devosiaceae</taxon>
        <taxon>Devosia</taxon>
    </lineage>
</organism>
<reference evidence="9 10" key="1">
    <citation type="submission" date="2023-02" db="EMBL/GenBank/DDBJ databases">
        <title>Devosia algicola sp. nov., isolated from the phycosphere of marine algae.</title>
        <authorList>
            <person name="Kim J.M."/>
            <person name="Lee J.K."/>
            <person name="Choi B.J."/>
            <person name="Bayburt H."/>
            <person name="Jeon C.O."/>
        </authorList>
    </citation>
    <scope>NUCLEOTIDE SEQUENCE [LARGE SCALE GENOMIC DNA]</scope>
    <source>
        <strain evidence="9 10">G20-9</strain>
    </source>
</reference>
<feature type="transmembrane region" description="Helical" evidence="7">
    <location>
        <begin position="214"/>
        <end position="234"/>
    </location>
</feature>
<evidence type="ECO:0000256" key="1">
    <source>
        <dbReference type="ARBA" id="ARBA00004651"/>
    </source>
</evidence>
<name>A0ABY7YJT3_9HYPH</name>